<proteinExistence type="predicted"/>
<evidence type="ECO:0000313" key="1">
    <source>
        <dbReference type="EMBL" id="KAF2182494.1"/>
    </source>
</evidence>
<dbReference type="EMBL" id="ML994647">
    <property type="protein sequence ID" value="KAF2182494.1"/>
    <property type="molecule type" value="Genomic_DNA"/>
</dbReference>
<keyword evidence="2" id="KW-1185">Reference proteome</keyword>
<reference evidence="1" key="1">
    <citation type="journal article" date="2020" name="Stud. Mycol.">
        <title>101 Dothideomycetes genomes: a test case for predicting lifestyles and emergence of pathogens.</title>
        <authorList>
            <person name="Haridas S."/>
            <person name="Albert R."/>
            <person name="Binder M."/>
            <person name="Bloem J."/>
            <person name="Labutti K."/>
            <person name="Salamov A."/>
            <person name="Andreopoulos B."/>
            <person name="Baker S."/>
            <person name="Barry K."/>
            <person name="Bills G."/>
            <person name="Bluhm B."/>
            <person name="Cannon C."/>
            <person name="Castanera R."/>
            <person name="Culley D."/>
            <person name="Daum C."/>
            <person name="Ezra D."/>
            <person name="Gonzalez J."/>
            <person name="Henrissat B."/>
            <person name="Kuo A."/>
            <person name="Liang C."/>
            <person name="Lipzen A."/>
            <person name="Lutzoni F."/>
            <person name="Magnuson J."/>
            <person name="Mondo S."/>
            <person name="Nolan M."/>
            <person name="Ohm R."/>
            <person name="Pangilinan J."/>
            <person name="Park H.-J."/>
            <person name="Ramirez L."/>
            <person name="Alfaro M."/>
            <person name="Sun H."/>
            <person name="Tritt A."/>
            <person name="Yoshinaga Y."/>
            <person name="Zwiers L.-H."/>
            <person name="Turgeon B."/>
            <person name="Goodwin S."/>
            <person name="Spatafora J."/>
            <person name="Crous P."/>
            <person name="Grigoriev I."/>
        </authorList>
    </citation>
    <scope>NUCLEOTIDE SEQUENCE</scope>
    <source>
        <strain evidence="1">CBS 207.26</strain>
    </source>
</reference>
<name>A0A6A6DSB6_9PEZI</name>
<dbReference type="Proteomes" id="UP000800200">
    <property type="component" value="Unassembled WGS sequence"/>
</dbReference>
<organism evidence="1 2">
    <name type="scientific">Zopfia rhizophila CBS 207.26</name>
    <dbReference type="NCBI Taxonomy" id="1314779"/>
    <lineage>
        <taxon>Eukaryota</taxon>
        <taxon>Fungi</taxon>
        <taxon>Dikarya</taxon>
        <taxon>Ascomycota</taxon>
        <taxon>Pezizomycotina</taxon>
        <taxon>Dothideomycetes</taxon>
        <taxon>Dothideomycetes incertae sedis</taxon>
        <taxon>Zopfiaceae</taxon>
        <taxon>Zopfia</taxon>
    </lineage>
</organism>
<gene>
    <name evidence="1" type="ORF">K469DRAFT_690629</name>
</gene>
<sequence>MSVGRTKHRGCRREGDRLEWQATASPFGIGARREQLARRCSLTRHRELRLCLWLDYASLSFAACLKFPLLCVRLGDEQCHTNVNRAPLFWSVTPLAAVSSAPAAGGAFAPVHGARHQEAATSMASAAAKLLISQIVWCILQLAVRQTCLYIGTGRRAANAESLAGLKIAQISSCHREAVKPARAGTKAIG</sequence>
<dbReference type="AlphaFoldDB" id="A0A6A6DSB6"/>
<evidence type="ECO:0000313" key="2">
    <source>
        <dbReference type="Proteomes" id="UP000800200"/>
    </source>
</evidence>
<protein>
    <submittedName>
        <fullName evidence="1">Uncharacterized protein</fullName>
    </submittedName>
</protein>
<accession>A0A6A6DSB6</accession>